<evidence type="ECO:0000256" key="2">
    <source>
        <dbReference type="ARBA" id="ARBA00023125"/>
    </source>
</evidence>
<sequence length="335" mass="38069">MNKITIKDVARASGTSVRTVSRVINNDPHVKEETRRKVQEVIEQLGYVVNPIARSLREKKTNMIVVFVDRHQGLYWGAFHNEIIQELHRLTRAKGYRMMISSSSADSFAEDENDGFYFLKNGLFDGAIMFDTKQGDQRITYLKEHKIPFVILGKDKSNYDTPYVDLDNEYAGYLGAQYLYERGRRCPALLLGDANFIVNQERAAGFTKFTREKGLSCDTVYFGITDMGSAYRQTLKLIEQVKELDAIFISGDERGLGVYRAIQEKGLSIPHDIAVLGIDNVRLSEYLYPPLTTIDQPKQAFSQSAWDILVEQMEQGSGSVKRIILTPTIVERQSV</sequence>
<proteinExistence type="predicted"/>
<gene>
    <name evidence="5" type="ORF">J2S00_001541</name>
</gene>
<feature type="domain" description="HTH lacI-type" evidence="4">
    <location>
        <begin position="4"/>
        <end position="58"/>
    </location>
</feature>
<dbReference type="InterPro" id="IPR046335">
    <property type="entry name" value="LacI/GalR-like_sensor"/>
</dbReference>
<dbReference type="CDD" id="cd01392">
    <property type="entry name" value="HTH_LacI"/>
    <property type="match status" value="1"/>
</dbReference>
<dbReference type="PANTHER" id="PTHR30146:SF109">
    <property type="entry name" value="HTH-TYPE TRANSCRIPTIONAL REGULATOR GALS"/>
    <property type="match status" value="1"/>
</dbReference>
<dbReference type="Proteomes" id="UP001232445">
    <property type="component" value="Unassembled WGS sequence"/>
</dbReference>
<dbReference type="RefSeq" id="WP_307337616.1">
    <property type="nucleotide sequence ID" value="NZ_JAUSUQ010000004.1"/>
</dbReference>
<evidence type="ECO:0000313" key="6">
    <source>
        <dbReference type="Proteomes" id="UP001232445"/>
    </source>
</evidence>
<dbReference type="EMBL" id="JAUSUQ010000004">
    <property type="protein sequence ID" value="MDQ0338755.1"/>
    <property type="molecule type" value="Genomic_DNA"/>
</dbReference>
<dbReference type="Gene3D" id="3.40.50.2300">
    <property type="match status" value="2"/>
</dbReference>
<dbReference type="PANTHER" id="PTHR30146">
    <property type="entry name" value="LACI-RELATED TRANSCRIPTIONAL REPRESSOR"/>
    <property type="match status" value="1"/>
</dbReference>
<dbReference type="SMART" id="SM00354">
    <property type="entry name" value="HTH_LACI"/>
    <property type="match status" value="1"/>
</dbReference>
<dbReference type="InterPro" id="IPR010982">
    <property type="entry name" value="Lambda_DNA-bd_dom_sf"/>
</dbReference>
<reference evidence="5 6" key="1">
    <citation type="submission" date="2023-07" db="EMBL/GenBank/DDBJ databases">
        <title>Genomic Encyclopedia of Type Strains, Phase IV (KMG-IV): sequencing the most valuable type-strain genomes for metagenomic binning, comparative biology and taxonomic classification.</title>
        <authorList>
            <person name="Goeker M."/>
        </authorList>
    </citation>
    <scope>NUCLEOTIDE SEQUENCE [LARGE SCALE GENOMIC DNA]</scope>
    <source>
        <strain evidence="5 6">DSM 17740</strain>
    </source>
</reference>
<organism evidence="5 6">
    <name type="scientific">Caldalkalibacillus uzonensis</name>
    <dbReference type="NCBI Taxonomy" id="353224"/>
    <lineage>
        <taxon>Bacteria</taxon>
        <taxon>Bacillati</taxon>
        <taxon>Bacillota</taxon>
        <taxon>Bacilli</taxon>
        <taxon>Bacillales</taxon>
        <taxon>Bacillaceae</taxon>
        <taxon>Caldalkalibacillus</taxon>
    </lineage>
</organism>
<evidence type="ECO:0000256" key="1">
    <source>
        <dbReference type="ARBA" id="ARBA00023015"/>
    </source>
</evidence>
<accession>A0ABU0CQQ9</accession>
<dbReference type="InterPro" id="IPR000843">
    <property type="entry name" value="HTH_LacI"/>
</dbReference>
<dbReference type="InterPro" id="IPR028082">
    <property type="entry name" value="Peripla_BP_I"/>
</dbReference>
<keyword evidence="2 5" id="KW-0238">DNA-binding</keyword>
<evidence type="ECO:0000313" key="5">
    <source>
        <dbReference type="EMBL" id="MDQ0338755.1"/>
    </source>
</evidence>
<dbReference type="Pfam" id="PF00356">
    <property type="entry name" value="LacI"/>
    <property type="match status" value="1"/>
</dbReference>
<protein>
    <submittedName>
        <fullName evidence="5">DNA-binding LacI/PurR family transcriptional regulator</fullName>
    </submittedName>
</protein>
<dbReference type="PROSITE" id="PS50932">
    <property type="entry name" value="HTH_LACI_2"/>
    <property type="match status" value="1"/>
</dbReference>
<dbReference type="Gene3D" id="1.10.260.40">
    <property type="entry name" value="lambda repressor-like DNA-binding domains"/>
    <property type="match status" value="1"/>
</dbReference>
<dbReference type="SUPFAM" id="SSF53822">
    <property type="entry name" value="Periplasmic binding protein-like I"/>
    <property type="match status" value="1"/>
</dbReference>
<keyword evidence="3" id="KW-0804">Transcription</keyword>
<evidence type="ECO:0000256" key="3">
    <source>
        <dbReference type="ARBA" id="ARBA00023163"/>
    </source>
</evidence>
<dbReference type="Pfam" id="PF13377">
    <property type="entry name" value="Peripla_BP_3"/>
    <property type="match status" value="1"/>
</dbReference>
<dbReference type="SUPFAM" id="SSF47413">
    <property type="entry name" value="lambda repressor-like DNA-binding domains"/>
    <property type="match status" value="1"/>
</dbReference>
<comment type="caution">
    <text evidence="5">The sequence shown here is derived from an EMBL/GenBank/DDBJ whole genome shotgun (WGS) entry which is preliminary data.</text>
</comment>
<dbReference type="CDD" id="cd06267">
    <property type="entry name" value="PBP1_LacI_sugar_binding-like"/>
    <property type="match status" value="1"/>
</dbReference>
<evidence type="ECO:0000259" key="4">
    <source>
        <dbReference type="PROSITE" id="PS50932"/>
    </source>
</evidence>
<dbReference type="GO" id="GO:0003677">
    <property type="term" value="F:DNA binding"/>
    <property type="evidence" value="ECO:0007669"/>
    <property type="project" value="UniProtKB-KW"/>
</dbReference>
<keyword evidence="6" id="KW-1185">Reference proteome</keyword>
<name>A0ABU0CQQ9_9BACI</name>
<keyword evidence="1" id="KW-0805">Transcription regulation</keyword>